<evidence type="ECO:0008006" key="4">
    <source>
        <dbReference type="Google" id="ProtNLM"/>
    </source>
</evidence>
<organism evidence="2 3">
    <name type="scientific">Suillus plorans</name>
    <dbReference type="NCBI Taxonomy" id="116603"/>
    <lineage>
        <taxon>Eukaryota</taxon>
        <taxon>Fungi</taxon>
        <taxon>Dikarya</taxon>
        <taxon>Basidiomycota</taxon>
        <taxon>Agaricomycotina</taxon>
        <taxon>Agaricomycetes</taxon>
        <taxon>Agaricomycetidae</taxon>
        <taxon>Boletales</taxon>
        <taxon>Suillineae</taxon>
        <taxon>Suillaceae</taxon>
        <taxon>Suillus</taxon>
    </lineage>
</organism>
<feature type="chain" id="PRO_5040490038" description="Secreted protein" evidence="1">
    <location>
        <begin position="27"/>
        <end position="78"/>
    </location>
</feature>
<dbReference type="Proteomes" id="UP000719766">
    <property type="component" value="Unassembled WGS sequence"/>
</dbReference>
<dbReference type="RefSeq" id="XP_041160789.1">
    <property type="nucleotide sequence ID" value="XM_041310556.1"/>
</dbReference>
<evidence type="ECO:0000256" key="1">
    <source>
        <dbReference type="SAM" id="SignalP"/>
    </source>
</evidence>
<dbReference type="GeneID" id="64604320"/>
<reference evidence="2" key="1">
    <citation type="journal article" date="2020" name="New Phytol.">
        <title>Comparative genomics reveals dynamic genome evolution in host specialist ectomycorrhizal fungi.</title>
        <authorList>
            <person name="Lofgren L.A."/>
            <person name="Nguyen N.H."/>
            <person name="Vilgalys R."/>
            <person name="Ruytinx J."/>
            <person name="Liao H.L."/>
            <person name="Branco S."/>
            <person name="Kuo A."/>
            <person name="LaButti K."/>
            <person name="Lipzen A."/>
            <person name="Andreopoulos W."/>
            <person name="Pangilinan J."/>
            <person name="Riley R."/>
            <person name="Hundley H."/>
            <person name="Na H."/>
            <person name="Barry K."/>
            <person name="Grigoriev I.V."/>
            <person name="Stajich J.E."/>
            <person name="Kennedy P.G."/>
        </authorList>
    </citation>
    <scope>NUCLEOTIDE SEQUENCE</scope>
    <source>
        <strain evidence="2">S12</strain>
    </source>
</reference>
<keyword evidence="3" id="KW-1185">Reference proteome</keyword>
<name>A0A9P7AQZ5_9AGAM</name>
<dbReference type="EMBL" id="JABBWE010000025">
    <property type="protein sequence ID" value="KAG1794678.1"/>
    <property type="molecule type" value="Genomic_DNA"/>
</dbReference>
<evidence type="ECO:0000313" key="2">
    <source>
        <dbReference type="EMBL" id="KAG1794678.1"/>
    </source>
</evidence>
<sequence length="78" mass="9163">MWLRWHSTTLMVVITRALMSTHSAQALHLTRKHSHGYSPRIPSQISDTADTHYTREKPIGLRRFFIHRFSRFIGTTNT</sequence>
<comment type="caution">
    <text evidence="2">The sequence shown here is derived from an EMBL/GenBank/DDBJ whole genome shotgun (WGS) entry which is preliminary data.</text>
</comment>
<dbReference type="AlphaFoldDB" id="A0A9P7AQZ5"/>
<feature type="signal peptide" evidence="1">
    <location>
        <begin position="1"/>
        <end position="26"/>
    </location>
</feature>
<proteinExistence type="predicted"/>
<gene>
    <name evidence="2" type="ORF">HD556DRAFT_422175</name>
</gene>
<accession>A0A9P7AQZ5</accession>
<keyword evidence="1" id="KW-0732">Signal</keyword>
<protein>
    <recommendedName>
        <fullName evidence="4">Secreted protein</fullName>
    </recommendedName>
</protein>
<evidence type="ECO:0000313" key="3">
    <source>
        <dbReference type="Proteomes" id="UP000719766"/>
    </source>
</evidence>